<dbReference type="InterPro" id="IPR008927">
    <property type="entry name" value="6-PGluconate_DH-like_C_sf"/>
</dbReference>
<dbReference type="GO" id="GO:0051287">
    <property type="term" value="F:NAD binding"/>
    <property type="evidence" value="ECO:0007669"/>
    <property type="project" value="InterPro"/>
</dbReference>
<dbReference type="InterPro" id="IPR029154">
    <property type="entry name" value="HIBADH-like_NADP-bd"/>
</dbReference>
<evidence type="ECO:0000313" key="4">
    <source>
        <dbReference type="Proteomes" id="UP000799539"/>
    </source>
</evidence>
<dbReference type="Proteomes" id="UP000799539">
    <property type="component" value="Unassembled WGS sequence"/>
</dbReference>
<feature type="domain" description="6-phosphogluconate dehydrogenase NADP-binding" evidence="1">
    <location>
        <begin position="7"/>
        <end position="170"/>
    </location>
</feature>
<name>A0A6A6FXE2_9PEZI</name>
<evidence type="ECO:0000259" key="2">
    <source>
        <dbReference type="Pfam" id="PF14833"/>
    </source>
</evidence>
<dbReference type="GO" id="GO:0050661">
    <property type="term" value="F:NADP binding"/>
    <property type="evidence" value="ECO:0007669"/>
    <property type="project" value="InterPro"/>
</dbReference>
<organism evidence="3 4">
    <name type="scientific">Cercospora zeae-maydis SCOH1-5</name>
    <dbReference type="NCBI Taxonomy" id="717836"/>
    <lineage>
        <taxon>Eukaryota</taxon>
        <taxon>Fungi</taxon>
        <taxon>Dikarya</taxon>
        <taxon>Ascomycota</taxon>
        <taxon>Pezizomycotina</taxon>
        <taxon>Dothideomycetes</taxon>
        <taxon>Dothideomycetidae</taxon>
        <taxon>Mycosphaerellales</taxon>
        <taxon>Mycosphaerellaceae</taxon>
        <taxon>Cercospora</taxon>
    </lineage>
</organism>
<sequence length="439" mass="46647">MASAKPRVGFAGLGAMGGGMAKNLVKEGFEVTGFDVFQPLVDSFVEAGGKAAKTPKEAAENADFFVSMVANAAQNSSLLFDGDDSVSKGLGKGKTFILCSTTPPAFLHELRKRLDESGRGDIKLLDCPVSGGTIRAANGTLSIFESGPEAELDEASQVLQAMSGNLYRMGGISAGTKTKTIHQLLAAVNIITVSEGLALAATVGLNTQAVADQVNSSSAASFMFENRAPHALKNDWHPYSALAIIQKDAMIVADTARRDHYPVPLVDTAEQLYLQGEQAGLLRLDDAALVQLYLPKSQPDLVHTASQADVNMTKSHQISKDTIVDLLSGIHLAGSVEGMAFCKHLGVDRKIMYEIISKAAGWNAMFTREDTIQAMLEKDSWSLADCPAAEEVGRKLSEAVEKCRLIQFPCAMASSALQQFHFAGLAGKSIGKQDRGGHS</sequence>
<dbReference type="SUPFAM" id="SSF48179">
    <property type="entry name" value="6-phosphogluconate dehydrogenase C-terminal domain-like"/>
    <property type="match status" value="2"/>
</dbReference>
<feature type="domain" description="3-hydroxyisobutyrate dehydrogenase-like NAD-binding" evidence="2">
    <location>
        <begin position="174"/>
        <end position="293"/>
    </location>
</feature>
<dbReference type="Gene3D" id="3.40.50.720">
    <property type="entry name" value="NAD(P)-binding Rossmann-like Domain"/>
    <property type="match status" value="1"/>
</dbReference>
<dbReference type="EMBL" id="ML992662">
    <property type="protein sequence ID" value="KAF2218004.1"/>
    <property type="molecule type" value="Genomic_DNA"/>
</dbReference>
<feature type="domain" description="3-hydroxyisobutyrate dehydrogenase-like NAD-binding" evidence="2">
    <location>
        <begin position="323"/>
        <end position="379"/>
    </location>
</feature>
<dbReference type="OrthoDB" id="48988at2759"/>
<dbReference type="AlphaFoldDB" id="A0A6A6FXE2"/>
<evidence type="ECO:0000259" key="1">
    <source>
        <dbReference type="Pfam" id="PF03446"/>
    </source>
</evidence>
<evidence type="ECO:0000313" key="3">
    <source>
        <dbReference type="EMBL" id="KAF2218004.1"/>
    </source>
</evidence>
<dbReference type="PANTHER" id="PTHR43060:SF17">
    <property type="entry name" value="L-THREONATE DEHYDROGENASE"/>
    <property type="match status" value="1"/>
</dbReference>
<dbReference type="InterPro" id="IPR036291">
    <property type="entry name" value="NAD(P)-bd_dom_sf"/>
</dbReference>
<keyword evidence="4" id="KW-1185">Reference proteome</keyword>
<dbReference type="Pfam" id="PF14833">
    <property type="entry name" value="NAD_binding_11"/>
    <property type="match status" value="2"/>
</dbReference>
<accession>A0A6A6FXE2</accession>
<dbReference type="PANTHER" id="PTHR43060">
    <property type="entry name" value="3-HYDROXYISOBUTYRATE DEHYDROGENASE-LIKE 1, MITOCHONDRIAL-RELATED"/>
    <property type="match status" value="1"/>
</dbReference>
<dbReference type="Gene3D" id="1.10.1040.10">
    <property type="entry name" value="N-(1-d-carboxylethyl)-l-norvaline Dehydrogenase, domain 2"/>
    <property type="match status" value="2"/>
</dbReference>
<dbReference type="SUPFAM" id="SSF51735">
    <property type="entry name" value="NAD(P)-binding Rossmann-fold domains"/>
    <property type="match status" value="1"/>
</dbReference>
<proteinExistence type="predicted"/>
<dbReference type="InterPro" id="IPR006115">
    <property type="entry name" value="6PGDH_NADP-bd"/>
</dbReference>
<gene>
    <name evidence="3" type="ORF">CERZMDRAFT_108576</name>
</gene>
<dbReference type="Pfam" id="PF03446">
    <property type="entry name" value="NAD_binding_2"/>
    <property type="match status" value="1"/>
</dbReference>
<protein>
    <submittedName>
        <fullName evidence="3">Uncharacterized protein</fullName>
    </submittedName>
</protein>
<dbReference type="InterPro" id="IPR013328">
    <property type="entry name" value="6PGD_dom2"/>
</dbReference>
<reference evidence="3" key="1">
    <citation type="journal article" date="2020" name="Stud. Mycol.">
        <title>101 Dothideomycetes genomes: a test case for predicting lifestyles and emergence of pathogens.</title>
        <authorList>
            <person name="Haridas S."/>
            <person name="Albert R."/>
            <person name="Binder M."/>
            <person name="Bloem J."/>
            <person name="Labutti K."/>
            <person name="Salamov A."/>
            <person name="Andreopoulos B."/>
            <person name="Baker S."/>
            <person name="Barry K."/>
            <person name="Bills G."/>
            <person name="Bluhm B."/>
            <person name="Cannon C."/>
            <person name="Castanera R."/>
            <person name="Culley D."/>
            <person name="Daum C."/>
            <person name="Ezra D."/>
            <person name="Gonzalez J."/>
            <person name="Henrissat B."/>
            <person name="Kuo A."/>
            <person name="Liang C."/>
            <person name="Lipzen A."/>
            <person name="Lutzoni F."/>
            <person name="Magnuson J."/>
            <person name="Mondo S."/>
            <person name="Nolan M."/>
            <person name="Ohm R."/>
            <person name="Pangilinan J."/>
            <person name="Park H.-J."/>
            <person name="Ramirez L."/>
            <person name="Alfaro M."/>
            <person name="Sun H."/>
            <person name="Tritt A."/>
            <person name="Yoshinaga Y."/>
            <person name="Zwiers L.-H."/>
            <person name="Turgeon B."/>
            <person name="Goodwin S."/>
            <person name="Spatafora J."/>
            <person name="Crous P."/>
            <person name="Grigoriev I."/>
        </authorList>
    </citation>
    <scope>NUCLEOTIDE SEQUENCE</scope>
    <source>
        <strain evidence="3">SCOH1-5</strain>
    </source>
</reference>